<feature type="signal peptide" evidence="1">
    <location>
        <begin position="1"/>
        <end position="27"/>
    </location>
</feature>
<dbReference type="PROSITE" id="PS51257">
    <property type="entry name" value="PROKAR_LIPOPROTEIN"/>
    <property type="match status" value="1"/>
</dbReference>
<keyword evidence="3" id="KW-1185">Reference proteome</keyword>
<evidence type="ECO:0000256" key="1">
    <source>
        <dbReference type="SAM" id="SignalP"/>
    </source>
</evidence>
<dbReference type="AlphaFoldDB" id="A0A238LDF0"/>
<dbReference type="Proteomes" id="UP000201613">
    <property type="component" value="Unassembled WGS sequence"/>
</dbReference>
<evidence type="ECO:0000313" key="3">
    <source>
        <dbReference type="Proteomes" id="UP000201613"/>
    </source>
</evidence>
<name>A0A238LDF0_9RHOB</name>
<evidence type="ECO:0000313" key="2">
    <source>
        <dbReference type="EMBL" id="SMY07444.1"/>
    </source>
</evidence>
<organism evidence="2 3">
    <name type="scientific">Flavimaricola marinus</name>
    <dbReference type="NCBI Taxonomy" id="1819565"/>
    <lineage>
        <taxon>Bacteria</taxon>
        <taxon>Pseudomonadati</taxon>
        <taxon>Pseudomonadota</taxon>
        <taxon>Alphaproteobacteria</taxon>
        <taxon>Rhodobacterales</taxon>
        <taxon>Paracoccaceae</taxon>
        <taxon>Flavimaricola</taxon>
    </lineage>
</organism>
<dbReference type="EMBL" id="FXZK01000002">
    <property type="protein sequence ID" value="SMY07444.1"/>
    <property type="molecule type" value="Genomic_DNA"/>
</dbReference>
<feature type="chain" id="PRO_5012828040" description="Lipoprotein" evidence="1">
    <location>
        <begin position="28"/>
        <end position="69"/>
    </location>
</feature>
<keyword evidence="1" id="KW-0732">Signal</keyword>
<proteinExistence type="predicted"/>
<reference evidence="2 3" key="1">
    <citation type="submission" date="2017-05" db="EMBL/GenBank/DDBJ databases">
        <authorList>
            <person name="Song R."/>
            <person name="Chenine A.L."/>
            <person name="Ruprecht R.M."/>
        </authorList>
    </citation>
    <scope>NUCLEOTIDE SEQUENCE [LARGE SCALE GENOMIC DNA]</scope>
    <source>
        <strain evidence="2 3">CECT 8899</strain>
    </source>
</reference>
<sequence>MRRPIRAMPVLMLALLAACGGTAPAPAGCIPSETLTEVDGTTMVMVNDCREASLRPATAQDLARMPEPL</sequence>
<protein>
    <recommendedName>
        <fullName evidence="4">Lipoprotein</fullName>
    </recommendedName>
</protein>
<accession>A0A238LDF0</accession>
<gene>
    <name evidence="2" type="ORF">LOM8899_01579</name>
</gene>
<dbReference type="RefSeq" id="WP_093991647.1">
    <property type="nucleotide sequence ID" value="NZ_FXZK01000002.1"/>
</dbReference>
<evidence type="ECO:0008006" key="4">
    <source>
        <dbReference type="Google" id="ProtNLM"/>
    </source>
</evidence>